<dbReference type="EC" id="3.4.19.12" evidence="3"/>
<dbReference type="Gene3D" id="3.90.70.80">
    <property type="match status" value="1"/>
</dbReference>
<dbReference type="GO" id="GO:0030968">
    <property type="term" value="P:endoplasmic reticulum unfolded protein response"/>
    <property type="evidence" value="ECO:0007669"/>
    <property type="project" value="TreeGrafter"/>
</dbReference>
<comment type="function">
    <text evidence="3">Hydrolase that can remove conjugated ubiquitin from proteins and may therefore play an important regulatory role at the level of protein turnover by preventing degradation.</text>
</comment>
<comment type="caution">
    <text evidence="5">The sequence shown here is derived from an EMBL/GenBank/DDBJ whole genome shotgun (WGS) entry which is preliminary data.</text>
</comment>
<keyword evidence="3" id="KW-0645">Protease</keyword>
<sequence>MGFASSFLSCPCTEPSQATSLGDFSLWQPYSAPAFASASIVSRSTARPLVSLAEATLSGVKGKNWRLYKVKPDGKCMFRALAQGLARHKGDFLATNSEEIEADQLKLAVSDILCENPARRNEFKDATYNVEHGGTGDASFTAYCRRIKSEGFWGGAAELSALSQLLKVPITVYQPESTVGYEPIVVYGQQWTMSRAGGKSRRMINLLYSSGNHYDLLV</sequence>
<comment type="catalytic activity">
    <reaction evidence="1 3">
        <text>Thiol-dependent hydrolysis of ester, thioester, amide, peptide and isopeptide bonds formed by the C-terminal Gly of ubiquitin (a 76-residue protein attached to proteins as an intracellular targeting signal).</text>
        <dbReference type="EC" id="3.4.19.12"/>
    </reaction>
</comment>
<evidence type="ECO:0000256" key="2">
    <source>
        <dbReference type="ARBA" id="ARBA00022801"/>
    </source>
</evidence>
<dbReference type="SUPFAM" id="SSF54001">
    <property type="entry name" value="Cysteine proteinases"/>
    <property type="match status" value="1"/>
</dbReference>
<dbReference type="Pfam" id="PF02338">
    <property type="entry name" value="OTU"/>
    <property type="match status" value="1"/>
</dbReference>
<dbReference type="InterPro" id="IPR038765">
    <property type="entry name" value="Papain-like_cys_pep_sf"/>
</dbReference>
<dbReference type="AlphaFoldDB" id="A0AAW1QW72"/>
<feature type="domain" description="OTU" evidence="4">
    <location>
        <begin position="65"/>
        <end position="218"/>
    </location>
</feature>
<keyword evidence="3" id="KW-0788">Thiol protease</keyword>
<keyword evidence="3" id="KW-0963">Cytoplasm</keyword>
<dbReference type="Proteomes" id="UP001438707">
    <property type="component" value="Unassembled WGS sequence"/>
</dbReference>
<dbReference type="PROSITE" id="PS50802">
    <property type="entry name" value="OTU"/>
    <property type="match status" value="1"/>
</dbReference>
<gene>
    <name evidence="5" type="ORF">WJX74_010126</name>
</gene>
<protein>
    <recommendedName>
        <fullName evidence="3">Ubiquitin thioesterase OTU</fullName>
        <ecNumber evidence="3">3.4.19.12</ecNumber>
    </recommendedName>
</protein>
<keyword evidence="6" id="KW-1185">Reference proteome</keyword>
<organism evidence="5 6">
    <name type="scientific">Apatococcus lobatus</name>
    <dbReference type="NCBI Taxonomy" id="904363"/>
    <lineage>
        <taxon>Eukaryota</taxon>
        <taxon>Viridiplantae</taxon>
        <taxon>Chlorophyta</taxon>
        <taxon>core chlorophytes</taxon>
        <taxon>Trebouxiophyceae</taxon>
        <taxon>Chlorellales</taxon>
        <taxon>Chlorellaceae</taxon>
        <taxon>Apatococcus</taxon>
    </lineage>
</organism>
<dbReference type="GO" id="GO:0016579">
    <property type="term" value="P:protein deubiquitination"/>
    <property type="evidence" value="ECO:0007669"/>
    <property type="project" value="TreeGrafter"/>
</dbReference>
<evidence type="ECO:0000313" key="6">
    <source>
        <dbReference type="Proteomes" id="UP001438707"/>
    </source>
</evidence>
<evidence type="ECO:0000256" key="1">
    <source>
        <dbReference type="ARBA" id="ARBA00000707"/>
    </source>
</evidence>
<evidence type="ECO:0000259" key="4">
    <source>
        <dbReference type="PROSITE" id="PS50802"/>
    </source>
</evidence>
<proteinExistence type="predicted"/>
<dbReference type="InterPro" id="IPR003323">
    <property type="entry name" value="OTU_dom"/>
</dbReference>
<name>A0AAW1QW72_9CHLO</name>
<dbReference type="GO" id="GO:0004843">
    <property type="term" value="F:cysteine-type deubiquitinase activity"/>
    <property type="evidence" value="ECO:0007669"/>
    <property type="project" value="UniProtKB-UniRule"/>
</dbReference>
<dbReference type="PANTHER" id="PTHR13312:SF3">
    <property type="entry name" value="OVARIAN TUMOR DOMAIN-CONTAINING DEUBIQUITINATING ENZYME 3"/>
    <property type="match status" value="1"/>
</dbReference>
<dbReference type="GO" id="GO:0005829">
    <property type="term" value="C:cytosol"/>
    <property type="evidence" value="ECO:0007669"/>
    <property type="project" value="TreeGrafter"/>
</dbReference>
<keyword evidence="2 3" id="KW-0378">Hydrolase</keyword>
<accession>A0AAW1QW72</accession>
<comment type="subcellular location">
    <subcellularLocation>
        <location evidence="3">Cytoplasm</location>
    </subcellularLocation>
</comment>
<dbReference type="GO" id="GO:0005634">
    <property type="term" value="C:nucleus"/>
    <property type="evidence" value="ECO:0007669"/>
    <property type="project" value="TreeGrafter"/>
</dbReference>
<dbReference type="PANTHER" id="PTHR13312">
    <property type="entry name" value="HIV-INDUCED PROTEIN-7-LIKE PROTEASE"/>
    <property type="match status" value="1"/>
</dbReference>
<dbReference type="GO" id="GO:0036503">
    <property type="term" value="P:ERAD pathway"/>
    <property type="evidence" value="ECO:0007669"/>
    <property type="project" value="TreeGrafter"/>
</dbReference>
<evidence type="ECO:0000313" key="5">
    <source>
        <dbReference type="EMBL" id="KAK9825332.1"/>
    </source>
</evidence>
<reference evidence="5 6" key="1">
    <citation type="journal article" date="2024" name="Nat. Commun.">
        <title>Phylogenomics reveals the evolutionary origins of lichenization in chlorophyte algae.</title>
        <authorList>
            <person name="Puginier C."/>
            <person name="Libourel C."/>
            <person name="Otte J."/>
            <person name="Skaloud P."/>
            <person name="Haon M."/>
            <person name="Grisel S."/>
            <person name="Petersen M."/>
            <person name="Berrin J.G."/>
            <person name="Delaux P.M."/>
            <person name="Dal Grande F."/>
            <person name="Keller J."/>
        </authorList>
    </citation>
    <scope>NUCLEOTIDE SEQUENCE [LARGE SCALE GENOMIC DNA]</scope>
    <source>
        <strain evidence="5 6">SAG 2145</strain>
    </source>
</reference>
<dbReference type="EMBL" id="JALJOS010000025">
    <property type="protein sequence ID" value="KAK9825332.1"/>
    <property type="molecule type" value="Genomic_DNA"/>
</dbReference>
<keyword evidence="3" id="KW-0833">Ubl conjugation pathway</keyword>
<evidence type="ECO:0000256" key="3">
    <source>
        <dbReference type="RuleBase" id="RU367104"/>
    </source>
</evidence>